<evidence type="ECO:0000313" key="1">
    <source>
        <dbReference type="Ensembl" id="ENSCHIP00010005090.1"/>
    </source>
</evidence>
<sequence length="205" mass="22868">MLLTHLMPAAQNALPDTTVSHECLLTLQHLACEGLGGTPACAGLAWRPETEKAKQSHLLGTQTKSALISDQKDPVPTRLPPISSEDGNYSVHQNSHTKYHEAVRKVSLKTFPNQVFRVPLTDAQNFSFWRSNTAGVRPEETMPWIRNPRHCLIKSAMTRLGWEGGGGRVGRSLKSLEMLSILFRVGKWNRRFWSFQGKLAPESGQ</sequence>
<gene>
    <name evidence="1" type="primary">LOC102182479</name>
</gene>
<dbReference type="InterPro" id="IPR038775">
    <property type="entry name" value="SPMIP11"/>
</dbReference>
<protein>
    <submittedName>
        <fullName evidence="1">Sperm microtubule inner protein 11</fullName>
    </submittedName>
</protein>
<proteinExistence type="predicted"/>
<dbReference type="Pfam" id="PF22593">
    <property type="entry name" value="SPMIP11"/>
    <property type="match status" value="1"/>
</dbReference>
<name>A0A8C2QSA6_CAPHI</name>
<accession>A0A8C2QSA6</accession>
<organism evidence="1">
    <name type="scientific">Capra hircus</name>
    <name type="common">Goat</name>
    <dbReference type="NCBI Taxonomy" id="9925"/>
    <lineage>
        <taxon>Eukaryota</taxon>
        <taxon>Metazoa</taxon>
        <taxon>Chordata</taxon>
        <taxon>Craniata</taxon>
        <taxon>Vertebrata</taxon>
        <taxon>Euteleostomi</taxon>
        <taxon>Mammalia</taxon>
        <taxon>Eutheria</taxon>
        <taxon>Laurasiatheria</taxon>
        <taxon>Artiodactyla</taxon>
        <taxon>Ruminantia</taxon>
        <taxon>Pecora</taxon>
        <taxon>Bovidae</taxon>
        <taxon>Caprinae</taxon>
        <taxon>Capra</taxon>
    </lineage>
</organism>
<dbReference type="PANTHER" id="PTHR35263:SF1">
    <property type="entry name" value="TESTIS-EXPRESSED PROTEIN 49"/>
    <property type="match status" value="1"/>
</dbReference>
<dbReference type="PANTHER" id="PTHR35263">
    <property type="entry name" value="TESTIS-EXPRESSED PROTEIN 49"/>
    <property type="match status" value="1"/>
</dbReference>
<reference evidence="1" key="2">
    <citation type="submission" date="2025-08" db="UniProtKB">
        <authorList>
            <consortium name="Ensembl"/>
        </authorList>
    </citation>
    <scope>IDENTIFICATION</scope>
</reference>
<dbReference type="AlphaFoldDB" id="A0A8C2QSA6"/>
<dbReference type="Ensembl" id="ENSCHIT00010007062.1">
    <property type="protein sequence ID" value="ENSCHIP00010005090.1"/>
    <property type="gene ID" value="ENSCHIG00010003630.1"/>
</dbReference>
<reference evidence="1" key="1">
    <citation type="submission" date="2019-03" db="EMBL/GenBank/DDBJ databases">
        <title>Genome sequencing and reference-guided assembly of Black Bengal Goat (Capra hircus).</title>
        <authorList>
            <person name="Siddiki A.Z."/>
            <person name="Baten A."/>
            <person name="Billah M."/>
            <person name="Alam M.A.U."/>
            <person name="Shawrob K.S.M."/>
            <person name="Saha S."/>
            <person name="Chowdhury M."/>
            <person name="Rahman A.H."/>
            <person name="Stear M."/>
            <person name="Miah G."/>
            <person name="Das G.B."/>
            <person name="Hossain M.M."/>
            <person name="Kumkum M."/>
            <person name="Islam M.S."/>
            <person name="Mollah A.M."/>
            <person name="Ahsan A."/>
            <person name="Tusar F."/>
            <person name="Khan M.K.I."/>
        </authorList>
    </citation>
    <scope>NUCLEOTIDE SEQUENCE [LARGE SCALE GENOMIC DNA]</scope>
</reference>